<feature type="non-terminal residue" evidence="1">
    <location>
        <position position="1"/>
    </location>
</feature>
<reference evidence="1" key="1">
    <citation type="submission" date="2020-08" db="EMBL/GenBank/DDBJ databases">
        <title>Multicomponent nature underlies the extraordinary mechanical properties of spider dragline silk.</title>
        <authorList>
            <person name="Kono N."/>
            <person name="Nakamura H."/>
            <person name="Mori M."/>
            <person name="Yoshida Y."/>
            <person name="Ohtoshi R."/>
            <person name="Malay A.D."/>
            <person name="Moran D.A.P."/>
            <person name="Tomita M."/>
            <person name="Numata K."/>
            <person name="Arakawa K."/>
        </authorList>
    </citation>
    <scope>NUCLEOTIDE SEQUENCE</scope>
</reference>
<protein>
    <submittedName>
        <fullName evidence="1">Uncharacterized protein</fullName>
    </submittedName>
</protein>
<sequence>PITVTYTHMWAANGSIAATQQTDNRKNSARFFHLLELQFPTLVLDSSDRWRSISWQLLSLITT</sequence>
<dbReference type="EMBL" id="BMAW01023667">
    <property type="protein sequence ID" value="GFT83792.1"/>
    <property type="molecule type" value="Genomic_DNA"/>
</dbReference>
<evidence type="ECO:0000313" key="2">
    <source>
        <dbReference type="Proteomes" id="UP000887013"/>
    </source>
</evidence>
<gene>
    <name evidence="1" type="ORF">NPIL_527411</name>
</gene>
<comment type="caution">
    <text evidence="1">The sequence shown here is derived from an EMBL/GenBank/DDBJ whole genome shotgun (WGS) entry which is preliminary data.</text>
</comment>
<proteinExistence type="predicted"/>
<dbReference type="AlphaFoldDB" id="A0A8X6U2L0"/>
<organism evidence="1 2">
    <name type="scientific">Nephila pilipes</name>
    <name type="common">Giant wood spider</name>
    <name type="synonym">Nephila maculata</name>
    <dbReference type="NCBI Taxonomy" id="299642"/>
    <lineage>
        <taxon>Eukaryota</taxon>
        <taxon>Metazoa</taxon>
        <taxon>Ecdysozoa</taxon>
        <taxon>Arthropoda</taxon>
        <taxon>Chelicerata</taxon>
        <taxon>Arachnida</taxon>
        <taxon>Araneae</taxon>
        <taxon>Araneomorphae</taxon>
        <taxon>Entelegynae</taxon>
        <taxon>Araneoidea</taxon>
        <taxon>Nephilidae</taxon>
        <taxon>Nephila</taxon>
    </lineage>
</organism>
<dbReference type="Proteomes" id="UP000887013">
    <property type="component" value="Unassembled WGS sequence"/>
</dbReference>
<keyword evidence="2" id="KW-1185">Reference proteome</keyword>
<evidence type="ECO:0000313" key="1">
    <source>
        <dbReference type="EMBL" id="GFT83792.1"/>
    </source>
</evidence>
<accession>A0A8X6U2L0</accession>
<name>A0A8X6U2L0_NEPPI</name>